<organism evidence="5 6">
    <name type="scientific">Amblyomma americanum</name>
    <name type="common">Lone star tick</name>
    <dbReference type="NCBI Taxonomy" id="6943"/>
    <lineage>
        <taxon>Eukaryota</taxon>
        <taxon>Metazoa</taxon>
        <taxon>Ecdysozoa</taxon>
        <taxon>Arthropoda</taxon>
        <taxon>Chelicerata</taxon>
        <taxon>Arachnida</taxon>
        <taxon>Acari</taxon>
        <taxon>Parasitiformes</taxon>
        <taxon>Ixodida</taxon>
        <taxon>Ixodoidea</taxon>
        <taxon>Ixodidae</taxon>
        <taxon>Amblyomminae</taxon>
        <taxon>Amblyomma</taxon>
    </lineage>
</organism>
<dbReference type="GO" id="GO:0006508">
    <property type="term" value="P:proteolysis"/>
    <property type="evidence" value="ECO:0007669"/>
    <property type="project" value="UniProtKB-KW"/>
</dbReference>
<sequence length="156" mass="17703">MWFLFVLFSIPRCLYVVLKGGSKFVTTAFLYEGMEEVGSQGIVPYLQSSRKSKFFNGIDFACVSDNFWLGTKKPCLTYGLRYEAMADLIYLLDSLVDSAGNITVPGIHGDVQPVTDEERELYRNIDFDLVRNGLPCALSSLRCCDRIQRVRNEMNC</sequence>
<evidence type="ECO:0000313" key="6">
    <source>
        <dbReference type="Proteomes" id="UP001321473"/>
    </source>
</evidence>
<keyword evidence="6" id="KW-1185">Reference proteome</keyword>
<keyword evidence="1" id="KW-0645">Protease</keyword>
<dbReference type="Proteomes" id="UP001321473">
    <property type="component" value="Unassembled WGS sequence"/>
</dbReference>
<keyword evidence="4" id="KW-0732">Signal</keyword>
<accession>A0AAQ4E2B8</accession>
<name>A0AAQ4E2B8_AMBAM</name>
<evidence type="ECO:0000256" key="4">
    <source>
        <dbReference type="SAM" id="SignalP"/>
    </source>
</evidence>
<dbReference type="PANTHER" id="PTHR43270">
    <property type="entry name" value="BETA-ALA-HIS DIPEPTIDASE"/>
    <property type="match status" value="1"/>
</dbReference>
<evidence type="ECO:0000256" key="3">
    <source>
        <dbReference type="ARBA" id="ARBA00022801"/>
    </source>
</evidence>
<protein>
    <submittedName>
        <fullName evidence="5">Uncharacterized protein</fullName>
    </submittedName>
</protein>
<gene>
    <name evidence="5" type="ORF">V5799_014675</name>
</gene>
<dbReference type="GO" id="GO:0008233">
    <property type="term" value="F:peptidase activity"/>
    <property type="evidence" value="ECO:0007669"/>
    <property type="project" value="UniProtKB-KW"/>
</dbReference>
<dbReference type="GO" id="GO:0046872">
    <property type="term" value="F:metal ion binding"/>
    <property type="evidence" value="ECO:0007669"/>
    <property type="project" value="UniProtKB-KW"/>
</dbReference>
<evidence type="ECO:0000313" key="5">
    <source>
        <dbReference type="EMBL" id="KAK8768858.1"/>
    </source>
</evidence>
<feature type="signal peptide" evidence="4">
    <location>
        <begin position="1"/>
        <end position="15"/>
    </location>
</feature>
<proteinExistence type="predicted"/>
<comment type="caution">
    <text evidence="5">The sequence shown here is derived from an EMBL/GenBank/DDBJ whole genome shotgun (WGS) entry which is preliminary data.</text>
</comment>
<keyword evidence="2" id="KW-0479">Metal-binding</keyword>
<evidence type="ECO:0000256" key="2">
    <source>
        <dbReference type="ARBA" id="ARBA00022723"/>
    </source>
</evidence>
<keyword evidence="3" id="KW-0378">Hydrolase</keyword>
<dbReference type="InterPro" id="IPR051458">
    <property type="entry name" value="Cyt/Met_Dipeptidase"/>
</dbReference>
<dbReference type="AlphaFoldDB" id="A0AAQ4E2B8"/>
<feature type="chain" id="PRO_5042815110" evidence="4">
    <location>
        <begin position="16"/>
        <end position="156"/>
    </location>
</feature>
<dbReference type="EMBL" id="JARKHS020023366">
    <property type="protein sequence ID" value="KAK8768858.1"/>
    <property type="molecule type" value="Genomic_DNA"/>
</dbReference>
<reference evidence="5 6" key="1">
    <citation type="journal article" date="2023" name="Arcadia Sci">
        <title>De novo assembly of a long-read Amblyomma americanum tick genome.</title>
        <authorList>
            <person name="Chou S."/>
            <person name="Poskanzer K.E."/>
            <person name="Rollins M."/>
            <person name="Thuy-Boun P.S."/>
        </authorList>
    </citation>
    <scope>NUCLEOTIDE SEQUENCE [LARGE SCALE GENOMIC DNA]</scope>
    <source>
        <strain evidence="5">F_SG_1</strain>
        <tissue evidence="5">Salivary glands</tissue>
    </source>
</reference>
<evidence type="ECO:0000256" key="1">
    <source>
        <dbReference type="ARBA" id="ARBA00022670"/>
    </source>
</evidence>
<dbReference type="PANTHER" id="PTHR43270:SF4">
    <property type="entry name" value="CARNOSINE DIPEPTIDASE 2, ISOFORM A"/>
    <property type="match status" value="1"/>
</dbReference>
<dbReference type="Gene3D" id="3.40.630.10">
    <property type="entry name" value="Zn peptidases"/>
    <property type="match status" value="1"/>
</dbReference>
<dbReference type="Gene3D" id="3.30.70.360">
    <property type="match status" value="1"/>
</dbReference>